<evidence type="ECO:0000313" key="1">
    <source>
        <dbReference type="EMBL" id="EFQ32858.1"/>
    </source>
</evidence>
<proteinExistence type="predicted"/>
<organism evidence="2">
    <name type="scientific">Colletotrichum graminicola (strain M1.001 / M2 / FGSC 10212)</name>
    <name type="common">Maize anthracnose fungus</name>
    <name type="synonym">Glomerella graminicola</name>
    <dbReference type="NCBI Taxonomy" id="645133"/>
    <lineage>
        <taxon>Eukaryota</taxon>
        <taxon>Fungi</taxon>
        <taxon>Dikarya</taxon>
        <taxon>Ascomycota</taxon>
        <taxon>Pezizomycotina</taxon>
        <taxon>Sordariomycetes</taxon>
        <taxon>Hypocreomycetidae</taxon>
        <taxon>Glomerellales</taxon>
        <taxon>Glomerellaceae</taxon>
        <taxon>Colletotrichum</taxon>
        <taxon>Colletotrichum graminicola species complex</taxon>
    </lineage>
</organism>
<dbReference type="RefSeq" id="XP_008096878.1">
    <property type="nucleotide sequence ID" value="XM_008098687.1"/>
</dbReference>
<dbReference type="VEuPathDB" id="FungiDB:GLRG_08002"/>
<accession>E3QPT1</accession>
<reference evidence="2" key="1">
    <citation type="journal article" date="2012" name="Nat. Genet.">
        <title>Lifestyle transitions in plant pathogenic Colletotrichum fungi deciphered by genome and transcriptome analyses.</title>
        <authorList>
            <person name="O'Connell R.J."/>
            <person name="Thon M.R."/>
            <person name="Hacquard S."/>
            <person name="Amyotte S.G."/>
            <person name="Kleemann J."/>
            <person name="Torres M.F."/>
            <person name="Damm U."/>
            <person name="Buiate E.A."/>
            <person name="Epstein L."/>
            <person name="Alkan N."/>
            <person name="Altmueller J."/>
            <person name="Alvarado-Balderrama L."/>
            <person name="Bauser C.A."/>
            <person name="Becker C."/>
            <person name="Birren B.W."/>
            <person name="Chen Z."/>
            <person name="Choi J."/>
            <person name="Crouch J.A."/>
            <person name="Duvick J.P."/>
            <person name="Farman M.A."/>
            <person name="Gan P."/>
            <person name="Heiman D."/>
            <person name="Henrissat B."/>
            <person name="Howard R.J."/>
            <person name="Kabbage M."/>
            <person name="Koch C."/>
            <person name="Kracher B."/>
            <person name="Kubo Y."/>
            <person name="Law A.D."/>
            <person name="Lebrun M.-H."/>
            <person name="Lee Y.-H."/>
            <person name="Miyara I."/>
            <person name="Moore N."/>
            <person name="Neumann U."/>
            <person name="Nordstroem K."/>
            <person name="Panaccione D.G."/>
            <person name="Panstruga R."/>
            <person name="Place M."/>
            <person name="Proctor R.H."/>
            <person name="Prusky D."/>
            <person name="Rech G."/>
            <person name="Reinhardt R."/>
            <person name="Rollins J.A."/>
            <person name="Rounsley S."/>
            <person name="Schardl C.L."/>
            <person name="Schwartz D.C."/>
            <person name="Shenoy N."/>
            <person name="Shirasu K."/>
            <person name="Sikhakolli U.R."/>
            <person name="Stueber K."/>
            <person name="Sukno S.A."/>
            <person name="Sweigard J.A."/>
            <person name="Takano Y."/>
            <person name="Takahara H."/>
            <person name="Trail F."/>
            <person name="van der Does H.C."/>
            <person name="Voll L.M."/>
            <person name="Will I."/>
            <person name="Young S."/>
            <person name="Zeng Q."/>
            <person name="Zhang J."/>
            <person name="Zhou S."/>
            <person name="Dickman M.B."/>
            <person name="Schulze-Lefert P."/>
            <person name="Ver Loren van Themaat E."/>
            <person name="Ma L.-J."/>
            <person name="Vaillancourt L.J."/>
        </authorList>
    </citation>
    <scope>NUCLEOTIDE SEQUENCE [LARGE SCALE GENOMIC DNA]</scope>
    <source>
        <strain evidence="2">M1.001 / M2 / FGSC 10212</strain>
    </source>
</reference>
<evidence type="ECO:0000313" key="2">
    <source>
        <dbReference type="Proteomes" id="UP000008782"/>
    </source>
</evidence>
<sequence length="138" mass="16417">HKPKSPLQTISFVFDYINHQNAHRLSAHFSRRLCWHGCRQARLQTRPGPPWARLVLYRFRRRPQLDRRRFRHHSCRACQNEQHRKSRLYFSRDDDCGPLRLGDMSRLCDRLGPKTIYGWSLINMSRSVATLGFDEKGG</sequence>
<dbReference type="GeneID" id="24413367"/>
<dbReference type="AlphaFoldDB" id="E3QPT1"/>
<dbReference type="Proteomes" id="UP000008782">
    <property type="component" value="Unassembled WGS sequence"/>
</dbReference>
<protein>
    <submittedName>
        <fullName evidence="1">Uncharacterized protein</fullName>
    </submittedName>
</protein>
<dbReference type="HOGENOM" id="CLU_1859962_0_0_1"/>
<feature type="non-terminal residue" evidence="1">
    <location>
        <position position="1"/>
    </location>
</feature>
<gene>
    <name evidence="1" type="ORF">GLRG_08002</name>
</gene>
<keyword evidence="2" id="KW-1185">Reference proteome</keyword>
<name>E3QPT1_COLGM</name>
<dbReference type="EMBL" id="GG697365">
    <property type="protein sequence ID" value="EFQ32858.1"/>
    <property type="molecule type" value="Genomic_DNA"/>
</dbReference>